<dbReference type="NCBIfam" id="TIGR04057">
    <property type="entry name" value="SusC_RagA_signa"/>
    <property type="match status" value="1"/>
</dbReference>
<dbReference type="Pfam" id="PF17973">
    <property type="entry name" value="bMG10"/>
    <property type="match status" value="1"/>
</dbReference>
<dbReference type="SMART" id="SM01360">
    <property type="entry name" value="A2M"/>
    <property type="match status" value="1"/>
</dbReference>
<dbReference type="SMART" id="SM01419">
    <property type="entry name" value="Thiol-ester_cl"/>
    <property type="match status" value="1"/>
</dbReference>
<feature type="chain" id="PRO_5022920172" evidence="3">
    <location>
        <begin position="20"/>
        <end position="2188"/>
    </location>
</feature>
<dbReference type="RefSeq" id="WP_139697492.1">
    <property type="nucleotide sequence ID" value="NZ_CP074074.1"/>
</dbReference>
<evidence type="ECO:0000313" key="6">
    <source>
        <dbReference type="EMBL" id="TNJ43781.1"/>
    </source>
</evidence>
<feature type="domain" description="Alpha-2-macroglobulin" evidence="5">
    <location>
        <begin position="1413"/>
        <end position="1503"/>
    </location>
</feature>
<protein>
    <submittedName>
        <fullName evidence="6">Alpha-2-macroglobulin</fullName>
    </submittedName>
</protein>
<dbReference type="Gene3D" id="2.170.130.10">
    <property type="entry name" value="TonB-dependent receptor, plug domain"/>
    <property type="match status" value="1"/>
</dbReference>
<proteinExistence type="inferred from homology"/>
<dbReference type="InterPro" id="IPR023997">
    <property type="entry name" value="TonB-dep_OMP_SusC/RagA_CS"/>
</dbReference>
<evidence type="ECO:0000256" key="3">
    <source>
        <dbReference type="SAM" id="SignalP"/>
    </source>
</evidence>
<comment type="caution">
    <text evidence="6">The sequence shown here is derived from an EMBL/GenBank/DDBJ whole genome shotgun (WGS) entry which is preliminary data.</text>
</comment>
<accession>A0A5C4SJQ2</accession>
<dbReference type="InterPro" id="IPR037066">
    <property type="entry name" value="Plug_dom_sf"/>
</dbReference>
<keyword evidence="7" id="KW-1185">Reference proteome</keyword>
<evidence type="ECO:0000259" key="5">
    <source>
        <dbReference type="SMART" id="SM01360"/>
    </source>
</evidence>
<reference evidence="6 7" key="1">
    <citation type="submission" date="2019-05" db="EMBL/GenBank/DDBJ databases">
        <title>Tamlana fucoidanivorans sp. nov., isolated from the surface of algae collected from Fujian province in China.</title>
        <authorList>
            <person name="Li J."/>
        </authorList>
    </citation>
    <scope>NUCLEOTIDE SEQUENCE [LARGE SCALE GENOMIC DNA]</scope>
    <source>
        <strain evidence="6 7">CW2-9</strain>
    </source>
</reference>
<dbReference type="InterPro" id="IPR011625">
    <property type="entry name" value="A2M_N_BRD"/>
</dbReference>
<dbReference type="EMBL" id="VDCS01000009">
    <property type="protein sequence ID" value="TNJ43781.1"/>
    <property type="molecule type" value="Genomic_DNA"/>
</dbReference>
<evidence type="ECO:0000256" key="2">
    <source>
        <dbReference type="PROSITE-ProRule" id="PRU01360"/>
    </source>
</evidence>
<dbReference type="GO" id="GO:0004866">
    <property type="term" value="F:endopeptidase inhibitor activity"/>
    <property type="evidence" value="ECO:0007669"/>
    <property type="project" value="InterPro"/>
</dbReference>
<comment type="similarity">
    <text evidence="2">Belongs to the TonB-dependent receptor family.</text>
</comment>
<dbReference type="InterPro" id="IPR047565">
    <property type="entry name" value="Alpha-macroglob_thiol-ester_cl"/>
</dbReference>
<comment type="similarity">
    <text evidence="1">Belongs to the protease inhibitor I39 (alpha-2-macroglobulin) family. Bacterial alpha-2-macroglobulin subfamily.</text>
</comment>
<sequence length="2188" mass="251272">MKHWLITSALLFLSLFIHAQNDTYQNLWSQVEQYELDGLVQSALKTVTSIENQALKDNNHVQVIKTMLYKSKFALVLEEDAQLQIIENFKQNISNSTFPTKHILENILANLYWQYFNQNRWRFYNRSTTSEKVDVQDFRTWDLQTLFNEIHLHYQNSLKNGLLLQQEQLEKYAILLNEYPDSKVFRPTLFDFLCHQALEFYKTDETHISKPAYKFELNNPEFMANAQPFSTLKIQSKDSTSLQLQALKIYKSLIRFHLDDSSKLALADVNIDRLSFVQQHATFPEKETVLLETLQQESQALQDKEASALYDFKIASLYYSQSQNYEPKTKEDYRWKAKEALKICHDIISKYPESLSAEKCSVLKSQILQASFEITTEQFLPIQKHARVLVKYKNTDTLHFKVYKLSENQVKQFNKIYRKEEQQRFTEKLHLYKSWQSTLKNETDFQTHTTEVLLPKLNNGRYLIVASNKNLENSFAFAQVQVTNLALIETETPNQKIFQIIDRNHGKPISNARIDFSYFSRKIGNNKTEFYTTDDNGQIKIRKDNSWYNNIHLKVKKEGDIAYFGNYYINRFYKTDKEDVNYRAFLFTDRSIYRPGQTVFFKAIAMKTKDGKSEVIPNELFHLEVYDVNEDDVFNIALTTNEFGSISGEFVLPNSGLNGEYTIELYSDSNRIDIDNTFHFSVEEYKRPKFETKFNPVTKTYKVNDSIKVNGKALAYAGSNVTNSKVTYRVHRKIEYPRWYFWYYPSASHEAQEITHGETTTNDSGNFEITFKAIPDKSAHPSSLPVFKYEVIADVTDLNGETRSTTTIINVGYHALIAQLSVPEQLDKTNKHHEIHISTQNLNGEFAPTKGTIKIYKAKSPNRVLRKRPWPTPDYQEFSEEAYTHLFPHDAYNNAYNLTSLEKGTLVLEKTFDTKLSKTLEFGRIKHWKSGQYIIILEAKDKFGQLVKDESRTVLFSNNDLLPADNQLFTISTDKPSYQVGETAHITLGSAAKHLNITILIEKKDQEIQTEIITLNANKKVISIPVTAIDLGGFAINYSFAAFNNYNSGTQFIAVPFPKTNLSIETLIFRDKLQPGTDEAWQFKIKGPDGNQVSAELLASMYDASLDQFKPHTWNFSPINTPTYRAQHRYSGYRSFGTTYFRTHNNYQYFNYPEQHYDTYNWFGFSFTNNQWVNNQYLQSLKYRRSMQFHENVKDGFISGTISDKNGNPIPGATIVVKGTSQGVTTDFDGNFAIQAQQGDVLEISFIGYTTQNITVSKNRLNISLSEDEAHLDEVVVVGYGTQKKEAITGAVAMVQEETLEDSLSLQNALAGQISGLEIDSEPGVPGAPSKIMIRGASSVPNNGKPLYIIDGKIVEGNMDLDPSNIQSINVLKDASATAIYGSKAANGVILITTKSSLNTLSQVQIRKNLNETAFFLPHLQTDEQGNISFSFTTPEALTQWKLQLLAHTKHLKSKVTRLTAVTQKELMILPNTPRFLRAGDSIRLSAKVANLTEQPISGTARLLLFDAISGQPIDIDLKNIENQKSFSINAKGNTHVSWNISIPESIQAVQYKFIAQSNNFSDGEENVLPVLSNRILVTETLPMWVKSNETRTFTLDKLKTNHSASLKHHKFTLEITSNPAWYAVQALPYLMEYPYECNEQTFSRFYANTLARYIVNSNPKIKTVFDQWGSQDALISNLEKNQELKSILVQETPWLRDAQSETEQKKRIALLFDLHKMNTAQQIAITKLKSNQMASGGWSWFNGGRENRYITQHIISGFGHLKQLVITDNDQYSMMIKKALSYLDKQFVKAYHDIKKYNSHVDLSKDHLTHSQLQYLYMRSFFPEIKKSKEVERIMNYYQTQIKTYWLKRNLSSKGMMALITYRNNDWDTAKKIMKALQETSITSEELGMYWKENTNSWFWYEAPIETQALMIEMFTEAGSLIFNKEEQQETIDNLKIWLLKNKQTNQWKTTKATTEAVYALLLQGSDWLSVTEAVNVSVGDKKIAPKALDGVNIEAGTGYYKTFWAASEIQPNMAKITLAKKGEGIAWGNAYWQYFEDLDKVTSAKTPLQLKKNLFLKRNTDTGEIISKITPETPLQVGDLIRVRIELKSDRNMEFLHMKDMRAAGLEPVNIISDYKWQDGLGYYQSTKDASTNFFFDHLPKGVYVFEYDLRVNNAGHMSNGITTIQSMYAPEFSSHSEGKRIHISE</sequence>
<dbReference type="Pfam" id="PF07715">
    <property type="entry name" value="Plug"/>
    <property type="match status" value="1"/>
</dbReference>
<feature type="domain" description="Alpha-2-macroglobulin bait region" evidence="4">
    <location>
        <begin position="969"/>
        <end position="1109"/>
    </location>
</feature>
<keyword evidence="2" id="KW-1134">Transmembrane beta strand</keyword>
<dbReference type="GO" id="GO:0009279">
    <property type="term" value="C:cell outer membrane"/>
    <property type="evidence" value="ECO:0007669"/>
    <property type="project" value="UniProtKB-SubCell"/>
</dbReference>
<dbReference type="InterPro" id="IPR008969">
    <property type="entry name" value="CarboxyPept-like_regulatory"/>
</dbReference>
<dbReference type="OrthoDB" id="9767116at2"/>
<dbReference type="PANTHER" id="PTHR40094:SF1">
    <property type="entry name" value="UBIQUITIN DOMAIN-CONTAINING PROTEIN"/>
    <property type="match status" value="1"/>
</dbReference>
<dbReference type="Proteomes" id="UP000308713">
    <property type="component" value="Unassembled WGS sequence"/>
</dbReference>
<keyword evidence="3" id="KW-0732">Signal</keyword>
<keyword evidence="2" id="KW-0813">Transport</keyword>
<keyword evidence="2" id="KW-0812">Transmembrane</keyword>
<dbReference type="InterPro" id="IPR001599">
    <property type="entry name" value="Macroglobln_a2"/>
</dbReference>
<dbReference type="InterPro" id="IPR041246">
    <property type="entry name" value="Bact_MG10"/>
</dbReference>
<dbReference type="SUPFAM" id="SSF48239">
    <property type="entry name" value="Terpenoid cyclases/Protein prenyltransferases"/>
    <property type="match status" value="1"/>
</dbReference>
<dbReference type="PANTHER" id="PTHR40094">
    <property type="entry name" value="ALPHA-2-MACROGLOBULIN HOMOLOG"/>
    <property type="match status" value="1"/>
</dbReference>
<evidence type="ECO:0000313" key="7">
    <source>
        <dbReference type="Proteomes" id="UP000308713"/>
    </source>
</evidence>
<dbReference type="SMART" id="SM01359">
    <property type="entry name" value="A2M_N_2"/>
    <property type="match status" value="1"/>
</dbReference>
<dbReference type="InterPro" id="IPR012910">
    <property type="entry name" value="Plug_dom"/>
</dbReference>
<dbReference type="SUPFAM" id="SSF49464">
    <property type="entry name" value="Carboxypeptidase regulatory domain-like"/>
    <property type="match status" value="1"/>
</dbReference>
<dbReference type="Gene3D" id="1.50.10.20">
    <property type="match status" value="1"/>
</dbReference>
<feature type="signal peptide" evidence="3">
    <location>
        <begin position="1"/>
        <end position="19"/>
    </location>
</feature>
<dbReference type="Pfam" id="PF01835">
    <property type="entry name" value="MG2"/>
    <property type="match status" value="1"/>
</dbReference>
<dbReference type="SUPFAM" id="SSF56935">
    <property type="entry name" value="Porins"/>
    <property type="match status" value="1"/>
</dbReference>
<gene>
    <name evidence="6" type="ORF">FGF67_10450</name>
</gene>
<dbReference type="Gene3D" id="2.60.40.1930">
    <property type="match status" value="1"/>
</dbReference>
<dbReference type="FunFam" id="2.60.40.1120:FF:000003">
    <property type="entry name" value="Outer membrane protein Omp121"/>
    <property type="match status" value="1"/>
</dbReference>
<keyword evidence="2" id="KW-0472">Membrane</keyword>
<evidence type="ECO:0000259" key="4">
    <source>
        <dbReference type="SMART" id="SM01359"/>
    </source>
</evidence>
<keyword evidence="2" id="KW-0998">Cell outer membrane</keyword>
<dbReference type="InterPro" id="IPR002890">
    <property type="entry name" value="MG2"/>
</dbReference>
<dbReference type="InterPro" id="IPR008930">
    <property type="entry name" value="Terpenoid_cyclase/PrenylTrfase"/>
</dbReference>
<dbReference type="InterPro" id="IPR039426">
    <property type="entry name" value="TonB-dep_rcpt-like"/>
</dbReference>
<comment type="subcellular location">
    <subcellularLocation>
        <location evidence="2">Cell outer membrane</location>
        <topology evidence="2">Multi-pass membrane protein</topology>
    </subcellularLocation>
</comment>
<dbReference type="Pfam" id="PF13715">
    <property type="entry name" value="CarbopepD_reg_2"/>
    <property type="match status" value="1"/>
</dbReference>
<name>A0A5C4SJQ2_9FLAO</name>
<dbReference type="InterPro" id="IPR051802">
    <property type="entry name" value="YfhM-like"/>
</dbReference>
<evidence type="ECO:0000256" key="1">
    <source>
        <dbReference type="ARBA" id="ARBA00010556"/>
    </source>
</evidence>
<organism evidence="6 7">
    <name type="scientific">Allotamlana fucoidanivorans</name>
    <dbReference type="NCBI Taxonomy" id="2583814"/>
    <lineage>
        <taxon>Bacteria</taxon>
        <taxon>Pseudomonadati</taxon>
        <taxon>Bacteroidota</taxon>
        <taxon>Flavobacteriia</taxon>
        <taxon>Flavobacteriales</taxon>
        <taxon>Flavobacteriaceae</taxon>
        <taxon>Allotamlana</taxon>
    </lineage>
</organism>
<dbReference type="PROSITE" id="PS52016">
    <property type="entry name" value="TONB_DEPENDENT_REC_3"/>
    <property type="match status" value="1"/>
</dbReference>
<dbReference type="Pfam" id="PF00207">
    <property type="entry name" value="A2M"/>
    <property type="match status" value="1"/>
</dbReference>
<dbReference type="Gene3D" id="2.60.40.1120">
    <property type="entry name" value="Carboxypeptidase-like, regulatory domain"/>
    <property type="match status" value="1"/>
</dbReference>